<evidence type="ECO:0000313" key="3">
    <source>
        <dbReference type="EMBL" id="KIV80846.1"/>
    </source>
</evidence>
<evidence type="ECO:0000313" key="4">
    <source>
        <dbReference type="Proteomes" id="UP000053599"/>
    </source>
</evidence>
<evidence type="ECO:0000256" key="1">
    <source>
        <dbReference type="SAM" id="Coils"/>
    </source>
</evidence>
<feature type="compositionally biased region" description="Acidic residues" evidence="2">
    <location>
        <begin position="179"/>
        <end position="189"/>
    </location>
</feature>
<feature type="region of interest" description="Disordered" evidence="2">
    <location>
        <begin position="34"/>
        <end position="87"/>
    </location>
</feature>
<gene>
    <name evidence="3" type="ORF">PV11_08322</name>
</gene>
<accession>A0A0D1X051</accession>
<protein>
    <submittedName>
        <fullName evidence="3">Uncharacterized protein</fullName>
    </submittedName>
</protein>
<dbReference type="HOGENOM" id="CLU_813897_0_0_1"/>
<dbReference type="Proteomes" id="UP000053599">
    <property type="component" value="Unassembled WGS sequence"/>
</dbReference>
<evidence type="ECO:0000256" key="2">
    <source>
        <dbReference type="SAM" id="MobiDB-lite"/>
    </source>
</evidence>
<name>A0A0D1X051_9EURO</name>
<keyword evidence="1" id="KW-0175">Coiled coil</keyword>
<dbReference type="OrthoDB" id="10562624at2759"/>
<feature type="region of interest" description="Disordered" evidence="2">
    <location>
        <begin position="151"/>
        <end position="189"/>
    </location>
</feature>
<sequence length="341" mass="39333">MSSREEIQRKLALLEFEKRRLQIEREEFELKQHLAALDKEEPPESVTIDLTEDQSEGILKQESEKDNGQTAVQDTVEPPLPSDNISDQTAVSIVKEEDENQSLTNMVEKEVAMADVEQEPQAFREVQQGYMETARDKTSIVARRETSVLTNPDDQLVGGEDIRGARGQSTTGARQLADEEHDSEELEEDLPYLPRKQDKPKKARRLGFPRVLERPRRKFGSKTATLDQRRGLAYYYRTLLARHLDSLPVHGVESTSGVRLGLRYTKRCHPQDVNRQIRDFMATKEKPDDFDKIMDRFTFSSKFWRPRCLDLRARGPQTAMIKRVVGQIIAGTFNPRDKYSW</sequence>
<feature type="coiled-coil region" evidence="1">
    <location>
        <begin position="4"/>
        <end position="31"/>
    </location>
</feature>
<proteinExistence type="predicted"/>
<organism evidence="3 4">
    <name type="scientific">Exophiala sideris</name>
    <dbReference type="NCBI Taxonomy" id="1016849"/>
    <lineage>
        <taxon>Eukaryota</taxon>
        <taxon>Fungi</taxon>
        <taxon>Dikarya</taxon>
        <taxon>Ascomycota</taxon>
        <taxon>Pezizomycotina</taxon>
        <taxon>Eurotiomycetes</taxon>
        <taxon>Chaetothyriomycetidae</taxon>
        <taxon>Chaetothyriales</taxon>
        <taxon>Herpotrichiellaceae</taxon>
        <taxon>Exophiala</taxon>
    </lineage>
</organism>
<dbReference type="EMBL" id="KN846953">
    <property type="protein sequence ID" value="KIV80846.1"/>
    <property type="molecule type" value="Genomic_DNA"/>
</dbReference>
<dbReference type="AlphaFoldDB" id="A0A0D1X051"/>
<reference evidence="3 4" key="1">
    <citation type="submission" date="2015-01" db="EMBL/GenBank/DDBJ databases">
        <title>The Genome Sequence of Exophiala sideris CBS121828.</title>
        <authorList>
            <consortium name="The Broad Institute Genomics Platform"/>
            <person name="Cuomo C."/>
            <person name="de Hoog S."/>
            <person name="Gorbushina A."/>
            <person name="Stielow B."/>
            <person name="Teixiera M."/>
            <person name="Abouelleil A."/>
            <person name="Chapman S.B."/>
            <person name="Priest M."/>
            <person name="Young S.K."/>
            <person name="Wortman J."/>
            <person name="Nusbaum C."/>
            <person name="Birren B."/>
        </authorList>
    </citation>
    <scope>NUCLEOTIDE SEQUENCE [LARGE SCALE GENOMIC DNA]</scope>
    <source>
        <strain evidence="3 4">CBS 121828</strain>
    </source>
</reference>